<dbReference type="FunFam" id="1.10.10.10:FF:000001">
    <property type="entry name" value="LysR family transcriptional regulator"/>
    <property type="match status" value="1"/>
</dbReference>
<dbReference type="Proteomes" id="UP000028623">
    <property type="component" value="Unassembled WGS sequence"/>
</dbReference>
<dbReference type="InterPro" id="IPR036388">
    <property type="entry name" value="WH-like_DNA-bd_sf"/>
</dbReference>
<comment type="similarity">
    <text evidence="1">Belongs to the LysR transcriptional regulatory family.</text>
</comment>
<dbReference type="PANTHER" id="PTHR30419:SF28">
    <property type="entry name" value="HTH-TYPE TRANSCRIPTIONAL REGULATOR BSDA"/>
    <property type="match status" value="1"/>
</dbReference>
<dbReference type="InterPro" id="IPR000847">
    <property type="entry name" value="LysR_HTH_N"/>
</dbReference>
<dbReference type="GO" id="GO:0003700">
    <property type="term" value="F:DNA-binding transcription factor activity"/>
    <property type="evidence" value="ECO:0007669"/>
    <property type="project" value="InterPro"/>
</dbReference>
<feature type="domain" description="HTH lysR-type" evidence="5">
    <location>
        <begin position="1"/>
        <end position="58"/>
    </location>
</feature>
<evidence type="ECO:0000256" key="1">
    <source>
        <dbReference type="ARBA" id="ARBA00009437"/>
    </source>
</evidence>
<dbReference type="Pfam" id="PF00126">
    <property type="entry name" value="HTH_1"/>
    <property type="match status" value="1"/>
</dbReference>
<dbReference type="PROSITE" id="PS50931">
    <property type="entry name" value="HTH_LYSR"/>
    <property type="match status" value="1"/>
</dbReference>
<dbReference type="InterPro" id="IPR005119">
    <property type="entry name" value="LysR_subst-bd"/>
</dbReference>
<dbReference type="InterPro" id="IPR036390">
    <property type="entry name" value="WH_DNA-bd_sf"/>
</dbReference>
<dbReference type="AlphaFoldDB" id="A0A085BFP8"/>
<evidence type="ECO:0000313" key="6">
    <source>
        <dbReference type="EMBL" id="KFC21293.1"/>
    </source>
</evidence>
<keyword evidence="4" id="KW-0804">Transcription</keyword>
<proteinExistence type="inferred from homology"/>
<dbReference type="SUPFAM" id="SSF46785">
    <property type="entry name" value="Winged helix' DNA-binding domain"/>
    <property type="match status" value="1"/>
</dbReference>
<organism evidence="6 7">
    <name type="scientific">Epilithonimonas lactis</name>
    <dbReference type="NCBI Taxonomy" id="421072"/>
    <lineage>
        <taxon>Bacteria</taxon>
        <taxon>Pseudomonadati</taxon>
        <taxon>Bacteroidota</taxon>
        <taxon>Flavobacteriia</taxon>
        <taxon>Flavobacteriales</taxon>
        <taxon>Weeksellaceae</taxon>
        <taxon>Chryseobacterium group</taxon>
        <taxon>Epilithonimonas</taxon>
    </lineage>
</organism>
<evidence type="ECO:0000259" key="5">
    <source>
        <dbReference type="PROSITE" id="PS50931"/>
    </source>
</evidence>
<dbReference type="Gene3D" id="3.40.190.290">
    <property type="match status" value="1"/>
</dbReference>
<dbReference type="InterPro" id="IPR050950">
    <property type="entry name" value="HTH-type_LysR_regulators"/>
</dbReference>
<dbReference type="GO" id="GO:0005829">
    <property type="term" value="C:cytosol"/>
    <property type="evidence" value="ECO:0007669"/>
    <property type="project" value="TreeGrafter"/>
</dbReference>
<dbReference type="Pfam" id="PF03466">
    <property type="entry name" value="LysR_substrate"/>
    <property type="match status" value="1"/>
</dbReference>
<dbReference type="SUPFAM" id="SSF53850">
    <property type="entry name" value="Periplasmic binding protein-like II"/>
    <property type="match status" value="1"/>
</dbReference>
<dbReference type="RefSeq" id="WP_034977150.1">
    <property type="nucleotide sequence ID" value="NZ_FOFI01000001.1"/>
</dbReference>
<dbReference type="EMBL" id="JPLY01000004">
    <property type="protein sequence ID" value="KFC21293.1"/>
    <property type="molecule type" value="Genomic_DNA"/>
</dbReference>
<dbReference type="OrthoDB" id="9803735at2"/>
<keyword evidence="3" id="KW-0238">DNA-binding</keyword>
<evidence type="ECO:0000313" key="7">
    <source>
        <dbReference type="Proteomes" id="UP000028623"/>
    </source>
</evidence>
<name>A0A085BFP8_9FLAO</name>
<keyword evidence="2" id="KW-0805">Transcription regulation</keyword>
<dbReference type="eggNOG" id="COG0583">
    <property type="taxonomic scope" value="Bacteria"/>
</dbReference>
<dbReference type="STRING" id="421072.SAMN04488097_0691"/>
<dbReference type="PANTHER" id="PTHR30419">
    <property type="entry name" value="HTH-TYPE TRANSCRIPTIONAL REGULATOR YBHD"/>
    <property type="match status" value="1"/>
</dbReference>
<sequence>MELRQLKYFLKAKELLNFTEASKHLNISQSTLSQQIKQLEEEIGIPLFNRIGKRITLTEAGLLFSEFAFQSVQKSNEGLMMMKDLNKLNSGSLSIGITYALRHLLTKALIAFSRQYPKIKINIVFGTTSELIEKLNTTELDFILTFKESDESDYDYRSLFFSPMTLVVAKDSEFSKLSSIALKDIMKLPLALPAKGYSTIQFIKGILKKEKLEPNVLIEINDIPTLLELVKTGNWNTILTQVSVDDPDLATIKIRGKNMLREATIISLKNMYQKKSVKIFQEFL</sequence>
<reference evidence="6 7" key="1">
    <citation type="submission" date="2014-07" db="EMBL/GenBank/DDBJ databases">
        <title>Epilithonimonas lactis LMG 22401 Genome.</title>
        <authorList>
            <person name="Pipes S.E."/>
            <person name="Stropko S.J."/>
        </authorList>
    </citation>
    <scope>NUCLEOTIDE SEQUENCE [LARGE SCALE GENOMIC DNA]</scope>
    <source>
        <strain evidence="6 7">LMG 24401</strain>
    </source>
</reference>
<keyword evidence="7" id="KW-1185">Reference proteome</keyword>
<dbReference type="PRINTS" id="PR00039">
    <property type="entry name" value="HTHLYSR"/>
</dbReference>
<dbReference type="Gene3D" id="1.10.10.10">
    <property type="entry name" value="Winged helix-like DNA-binding domain superfamily/Winged helix DNA-binding domain"/>
    <property type="match status" value="1"/>
</dbReference>
<comment type="caution">
    <text evidence="6">The sequence shown here is derived from an EMBL/GenBank/DDBJ whole genome shotgun (WGS) entry which is preliminary data.</text>
</comment>
<evidence type="ECO:0000256" key="4">
    <source>
        <dbReference type="ARBA" id="ARBA00023163"/>
    </source>
</evidence>
<dbReference type="CDD" id="cd05466">
    <property type="entry name" value="PBP2_LTTR_substrate"/>
    <property type="match status" value="1"/>
</dbReference>
<dbReference type="GO" id="GO:0003677">
    <property type="term" value="F:DNA binding"/>
    <property type="evidence" value="ECO:0007669"/>
    <property type="project" value="UniProtKB-KW"/>
</dbReference>
<protein>
    <submittedName>
        <fullName evidence="6">LysR family transcriptional regulator</fullName>
    </submittedName>
</protein>
<gene>
    <name evidence="6" type="ORF">IO89_13940</name>
</gene>
<evidence type="ECO:0000256" key="2">
    <source>
        <dbReference type="ARBA" id="ARBA00023015"/>
    </source>
</evidence>
<accession>A0A085BFP8</accession>
<evidence type="ECO:0000256" key="3">
    <source>
        <dbReference type="ARBA" id="ARBA00023125"/>
    </source>
</evidence>